<comment type="caution">
    <text evidence="2">The sequence shown here is derived from an EMBL/GenBank/DDBJ whole genome shotgun (WGS) entry which is preliminary data.</text>
</comment>
<dbReference type="EMBL" id="JAYWIO010000008">
    <property type="protein sequence ID" value="KAK7245818.1"/>
    <property type="molecule type" value="Genomic_DNA"/>
</dbReference>
<feature type="compositionally biased region" description="Polar residues" evidence="1">
    <location>
        <begin position="247"/>
        <end position="257"/>
    </location>
</feature>
<dbReference type="GO" id="GO:0003676">
    <property type="term" value="F:nucleic acid binding"/>
    <property type="evidence" value="ECO:0007669"/>
    <property type="project" value="InterPro"/>
</dbReference>
<accession>A0AAN9E3I6</accession>
<sequence length="257" mass="28700">MQTYVPTLEMSGAKVYTRKIFFKYREALRELSSVHVDGSKRTASTVIYIVKKFGLGSGRRRWHVSHLLRFLNIHDLPDSMVCNRWKKNAKEWLEGSNCNDDGNAIDLSNRMNRLGALARCCRRLCSVGCRSLEDFNNVREVVIGLTEKLLATNHSSLMHEMGDGRNAFPNVQDPSRVRTKGRPPMRNSVRSKTGRKMHKCSGCRKVGHNIKRCPFRSDVEDSAVGAASGTEKCYSGSNGCEGYGPSFGTSDDTGAED</sequence>
<evidence type="ECO:0000256" key="1">
    <source>
        <dbReference type="SAM" id="MobiDB-lite"/>
    </source>
</evidence>
<feature type="region of interest" description="Disordered" evidence="1">
    <location>
        <begin position="226"/>
        <end position="257"/>
    </location>
</feature>
<protein>
    <submittedName>
        <fullName evidence="2">Uncharacterized protein</fullName>
    </submittedName>
</protein>
<dbReference type="InterPro" id="IPR036875">
    <property type="entry name" value="Znf_CCHC_sf"/>
</dbReference>
<evidence type="ECO:0000313" key="3">
    <source>
        <dbReference type="Proteomes" id="UP001372338"/>
    </source>
</evidence>
<gene>
    <name evidence="2" type="ORF">RIF29_40670</name>
</gene>
<dbReference type="AlphaFoldDB" id="A0AAN9E3I6"/>
<dbReference type="SUPFAM" id="SSF57756">
    <property type="entry name" value="Retrovirus zinc finger-like domains"/>
    <property type="match status" value="1"/>
</dbReference>
<dbReference type="Proteomes" id="UP001372338">
    <property type="component" value="Unassembled WGS sequence"/>
</dbReference>
<reference evidence="2 3" key="1">
    <citation type="submission" date="2024-01" db="EMBL/GenBank/DDBJ databases">
        <title>The genomes of 5 underutilized Papilionoideae crops provide insights into root nodulation and disease resistanc.</title>
        <authorList>
            <person name="Yuan L."/>
        </authorList>
    </citation>
    <scope>NUCLEOTIDE SEQUENCE [LARGE SCALE GENOMIC DNA]</scope>
    <source>
        <strain evidence="2">ZHUSHIDOU_FW_LH</strain>
        <tissue evidence="2">Leaf</tissue>
    </source>
</reference>
<name>A0AAN9E3I6_CROPI</name>
<feature type="region of interest" description="Disordered" evidence="1">
    <location>
        <begin position="163"/>
        <end position="193"/>
    </location>
</feature>
<organism evidence="2 3">
    <name type="scientific">Crotalaria pallida</name>
    <name type="common">Smooth rattlebox</name>
    <name type="synonym">Crotalaria striata</name>
    <dbReference type="NCBI Taxonomy" id="3830"/>
    <lineage>
        <taxon>Eukaryota</taxon>
        <taxon>Viridiplantae</taxon>
        <taxon>Streptophyta</taxon>
        <taxon>Embryophyta</taxon>
        <taxon>Tracheophyta</taxon>
        <taxon>Spermatophyta</taxon>
        <taxon>Magnoliopsida</taxon>
        <taxon>eudicotyledons</taxon>
        <taxon>Gunneridae</taxon>
        <taxon>Pentapetalae</taxon>
        <taxon>rosids</taxon>
        <taxon>fabids</taxon>
        <taxon>Fabales</taxon>
        <taxon>Fabaceae</taxon>
        <taxon>Papilionoideae</taxon>
        <taxon>50 kb inversion clade</taxon>
        <taxon>genistoids sensu lato</taxon>
        <taxon>core genistoids</taxon>
        <taxon>Crotalarieae</taxon>
        <taxon>Crotalaria</taxon>
    </lineage>
</organism>
<evidence type="ECO:0000313" key="2">
    <source>
        <dbReference type="EMBL" id="KAK7245818.1"/>
    </source>
</evidence>
<keyword evidence="3" id="KW-1185">Reference proteome</keyword>
<dbReference type="GO" id="GO:0008270">
    <property type="term" value="F:zinc ion binding"/>
    <property type="evidence" value="ECO:0007669"/>
    <property type="project" value="InterPro"/>
</dbReference>
<proteinExistence type="predicted"/>